<organism evidence="1 2">
    <name type="scientific">Sphaerodactylus townsendi</name>
    <dbReference type="NCBI Taxonomy" id="933632"/>
    <lineage>
        <taxon>Eukaryota</taxon>
        <taxon>Metazoa</taxon>
        <taxon>Chordata</taxon>
        <taxon>Craniata</taxon>
        <taxon>Vertebrata</taxon>
        <taxon>Euteleostomi</taxon>
        <taxon>Lepidosauria</taxon>
        <taxon>Squamata</taxon>
        <taxon>Bifurcata</taxon>
        <taxon>Gekkota</taxon>
        <taxon>Sphaerodactylidae</taxon>
        <taxon>Sphaerodactylus</taxon>
    </lineage>
</organism>
<accession>A0ACB8EJB4</accession>
<evidence type="ECO:0000313" key="1">
    <source>
        <dbReference type="EMBL" id="KAH7992528.1"/>
    </source>
</evidence>
<comment type="caution">
    <text evidence="1">The sequence shown here is derived from an EMBL/GenBank/DDBJ whole genome shotgun (WGS) entry which is preliminary data.</text>
</comment>
<dbReference type="Proteomes" id="UP000827872">
    <property type="component" value="Linkage Group LG03"/>
</dbReference>
<proteinExistence type="predicted"/>
<sequence length="80" mass="9034">MAPNFAYSGRAREASTRTQLYTYTSTHKAAGRSFSGAAGVSLQPQSQKRSTPRQHKRGRSGWRFQRPAKPCGRRCIGYWQ</sequence>
<protein>
    <submittedName>
        <fullName evidence="1">Uncharacterized protein</fullName>
    </submittedName>
</protein>
<keyword evidence="2" id="KW-1185">Reference proteome</keyword>
<reference evidence="1" key="1">
    <citation type="submission" date="2021-08" db="EMBL/GenBank/DDBJ databases">
        <title>The first chromosome-level gecko genome reveals the dynamic sex chromosomes of Neotropical dwarf geckos (Sphaerodactylidae: Sphaerodactylus).</title>
        <authorList>
            <person name="Pinto B.J."/>
            <person name="Keating S.E."/>
            <person name="Gamble T."/>
        </authorList>
    </citation>
    <scope>NUCLEOTIDE SEQUENCE</scope>
    <source>
        <strain evidence="1">TG3544</strain>
    </source>
</reference>
<dbReference type="EMBL" id="CM037616">
    <property type="protein sequence ID" value="KAH7992528.1"/>
    <property type="molecule type" value="Genomic_DNA"/>
</dbReference>
<name>A0ACB8EJB4_9SAUR</name>
<evidence type="ECO:0000313" key="2">
    <source>
        <dbReference type="Proteomes" id="UP000827872"/>
    </source>
</evidence>
<gene>
    <name evidence="1" type="ORF">K3G42_023756</name>
</gene>